<feature type="domain" description="PhoU" evidence="1">
    <location>
        <begin position="97"/>
        <end position="169"/>
    </location>
</feature>
<dbReference type="Proteomes" id="UP000509791">
    <property type="component" value="Chromosome"/>
</dbReference>
<dbReference type="Gene3D" id="1.20.58.220">
    <property type="entry name" value="Phosphate transport system protein phou homolog 2, domain 2"/>
    <property type="match status" value="2"/>
</dbReference>
<name>A0A7U7C6C2_STRTR</name>
<reference evidence="2 3" key="1">
    <citation type="submission" date="2020-06" db="EMBL/GenBank/DDBJ databases">
        <authorList>
            <person name="Chuat V."/>
        </authorList>
    </citation>
    <scope>NUCLEOTIDE SEQUENCE [LARGE SCALE GENOMIC DNA]</scope>
    <source>
        <strain evidence="2">STH_CIRM_998</strain>
    </source>
</reference>
<evidence type="ECO:0000259" key="1">
    <source>
        <dbReference type="Pfam" id="PF01895"/>
    </source>
</evidence>
<gene>
    <name evidence="2" type="ORF">STHERMO_0537</name>
</gene>
<dbReference type="Pfam" id="PF01895">
    <property type="entry name" value="PhoU"/>
    <property type="match status" value="2"/>
</dbReference>
<organism evidence="2 3">
    <name type="scientific">Streptococcus thermophilus</name>
    <dbReference type="NCBI Taxonomy" id="1308"/>
    <lineage>
        <taxon>Bacteria</taxon>
        <taxon>Bacillati</taxon>
        <taxon>Bacillota</taxon>
        <taxon>Bacilli</taxon>
        <taxon>Lactobacillales</taxon>
        <taxon>Streptococcaceae</taxon>
        <taxon>Streptococcus</taxon>
    </lineage>
</organism>
<dbReference type="SUPFAM" id="SSF109755">
    <property type="entry name" value="PhoU-like"/>
    <property type="match status" value="1"/>
</dbReference>
<sequence length="174" mass="19688">MFAYHTSTSHSLGDAQKDLVHLASYAIQSLVASYAFFDKGDEKYFGKVEKYETAVNSIDEELTTYLIDIFNELLSVSENEILASVLDSVRDLERIVLDSIRVVVDDDKVLAGQVILRHEELKKLEKLLRKIHTKRLNNGECTVQAGTNYVDLSHYTRIADHTINLVEKVTEGVI</sequence>
<evidence type="ECO:0000313" key="3">
    <source>
        <dbReference type="Proteomes" id="UP000509791"/>
    </source>
</evidence>
<feature type="domain" description="PhoU" evidence="1">
    <location>
        <begin position="20"/>
        <end position="95"/>
    </location>
</feature>
<dbReference type="InterPro" id="IPR038078">
    <property type="entry name" value="PhoU-like_sf"/>
</dbReference>
<evidence type="ECO:0000313" key="2">
    <source>
        <dbReference type="EMBL" id="CAD0151538.1"/>
    </source>
</evidence>
<dbReference type="EMBL" id="LR822027">
    <property type="protein sequence ID" value="CAD0151538.1"/>
    <property type="molecule type" value="Genomic_DNA"/>
</dbReference>
<proteinExistence type="predicted"/>
<protein>
    <recommendedName>
        <fullName evidence="1">PhoU domain-containing protein</fullName>
    </recommendedName>
</protein>
<dbReference type="InterPro" id="IPR026022">
    <property type="entry name" value="PhoU_dom"/>
</dbReference>
<dbReference type="AlphaFoldDB" id="A0A7U7C6C2"/>
<accession>A0A7U7C6C2</accession>